<evidence type="ECO:0000256" key="8">
    <source>
        <dbReference type="SAM" id="MobiDB-lite"/>
    </source>
</evidence>
<feature type="chain" id="PRO_5035807920" evidence="10">
    <location>
        <begin position="19"/>
        <end position="679"/>
    </location>
</feature>
<evidence type="ECO:0000256" key="1">
    <source>
        <dbReference type="ARBA" id="ARBA00004479"/>
    </source>
</evidence>
<evidence type="ECO:0000313" key="14">
    <source>
        <dbReference type="Proteomes" id="UP000677803"/>
    </source>
</evidence>
<feature type="region of interest" description="Disordered" evidence="8">
    <location>
        <begin position="505"/>
        <end position="585"/>
    </location>
</feature>
<evidence type="ECO:0000256" key="4">
    <source>
        <dbReference type="ARBA" id="ARBA00022729"/>
    </source>
</evidence>
<dbReference type="EMBL" id="CAJRST010001113">
    <property type="protein sequence ID" value="CAG5865947.1"/>
    <property type="molecule type" value="Genomic_DNA"/>
</dbReference>
<comment type="similarity">
    <text evidence="2">Belongs to the FAM171 family.</text>
</comment>
<evidence type="ECO:0000256" key="3">
    <source>
        <dbReference type="ARBA" id="ARBA00022692"/>
    </source>
</evidence>
<gene>
    <name evidence="13" type="ORF">MMEN_LOCUS2583</name>
</gene>
<evidence type="ECO:0000256" key="10">
    <source>
        <dbReference type="SAM" id="SignalP"/>
    </source>
</evidence>
<dbReference type="InterPro" id="IPR048530">
    <property type="entry name" value="FAM171_N"/>
</dbReference>
<evidence type="ECO:0000256" key="2">
    <source>
        <dbReference type="ARBA" id="ARBA00006818"/>
    </source>
</evidence>
<comment type="subcellular location">
    <subcellularLocation>
        <location evidence="1">Membrane</location>
        <topology evidence="1">Single-pass type I membrane protein</topology>
    </subcellularLocation>
</comment>
<keyword evidence="3 9" id="KW-0812">Transmembrane</keyword>
<dbReference type="OrthoDB" id="8950207at2759"/>
<dbReference type="InterPro" id="IPR049175">
    <property type="entry name" value="FAM171_C"/>
</dbReference>
<feature type="domain" description="FAM171 N-terminal" evidence="11">
    <location>
        <begin position="66"/>
        <end position="313"/>
    </location>
</feature>
<feature type="compositionally biased region" description="Polar residues" evidence="8">
    <location>
        <begin position="526"/>
        <end position="565"/>
    </location>
</feature>
<reference evidence="13" key="1">
    <citation type="submission" date="2021-05" db="EMBL/GenBank/DDBJ databases">
        <authorList>
            <person name="Tigano A."/>
        </authorList>
    </citation>
    <scope>NUCLEOTIDE SEQUENCE</scope>
</reference>
<name>A0A8S4ACV3_9TELE</name>
<dbReference type="Pfam" id="PF20771">
    <property type="entry name" value="FAM171A1-2-B_C"/>
    <property type="match status" value="1"/>
</dbReference>
<keyword evidence="5 9" id="KW-1133">Transmembrane helix</keyword>
<dbReference type="PANTHER" id="PTHR31626:SF2">
    <property type="entry name" value="PROTEIN FAM171B"/>
    <property type="match status" value="1"/>
</dbReference>
<sequence length="679" mass="74259">MRVLGGCLLCALLLSANAETTAGLIPAAGHPPHPDDGNFSKLDHVETEPFQHQQQARETLAGSSFNLRVHVIDMLSHQGLSQAVVEVFINYTRNSWAVSGEDGSALLHIPYRSKQPVTVVASKVGYMPALLPCKTNRIPIFSSLMMSLLSLNQGNIWLFEDSILISGQTAEFPSRPIVRFSKTLLNLTDSSNITNVKAYLTIPKLTLGLDNPLNALGIMNTTSGYVSVELSPVVAVSVQLFSGDTELHVRGPIHFSLTVPDRWGLQTSNVIPAWFFNRTTGGWMRKGLGKVTSVDGRLVWTFTAPHLGSWIAAPLPSSTGKISLPMCYFTFAVPLEFISHHSFFLIFLFGGALLTVICVLGGLLYYCRREPHESKARSIQPVLKQDRTTSTCDDDDLEASSGNMCTSWDGQNQSHSLAERGDNHRNASFASMHNGEVIVNPGAVAITLECKSLEIGTDPKDSTFSHENLEQVKPSTSLTDSVFFYHQPIAVFPAPAFFQMEEHPEETQWGKSATLPRVGPSADPFSKNSLSQTLAKGTPVTQSQASETEIQTQTLEDSHVSNAANASRGPLGLPESASVPGTLNRIREGRPSVHTRAGLPTIPSPQPPRAWFVSLEGKPAAEIRYAVSEQQRRRRPIESRDTSLDSGVDMSELNQMPGRRAATLERNATFVKRREEPQQ</sequence>
<organism evidence="13 14">
    <name type="scientific">Menidia menidia</name>
    <name type="common">Atlantic silverside</name>
    <dbReference type="NCBI Taxonomy" id="238744"/>
    <lineage>
        <taxon>Eukaryota</taxon>
        <taxon>Metazoa</taxon>
        <taxon>Chordata</taxon>
        <taxon>Craniata</taxon>
        <taxon>Vertebrata</taxon>
        <taxon>Euteleostomi</taxon>
        <taxon>Actinopterygii</taxon>
        <taxon>Neopterygii</taxon>
        <taxon>Teleostei</taxon>
        <taxon>Neoteleostei</taxon>
        <taxon>Acanthomorphata</taxon>
        <taxon>Ovalentaria</taxon>
        <taxon>Atherinomorphae</taxon>
        <taxon>Atheriniformes</taxon>
        <taxon>Atherinopsidae</taxon>
        <taxon>Menidiinae</taxon>
        <taxon>Menidia</taxon>
    </lineage>
</organism>
<dbReference type="GO" id="GO:0016020">
    <property type="term" value="C:membrane"/>
    <property type="evidence" value="ECO:0007669"/>
    <property type="project" value="UniProtKB-SubCell"/>
</dbReference>
<accession>A0A8S4ACV3</accession>
<evidence type="ECO:0000256" key="5">
    <source>
        <dbReference type="ARBA" id="ARBA00022989"/>
    </source>
</evidence>
<keyword evidence="4 10" id="KW-0732">Signal</keyword>
<evidence type="ECO:0000256" key="7">
    <source>
        <dbReference type="ARBA" id="ARBA00023180"/>
    </source>
</evidence>
<evidence type="ECO:0000256" key="6">
    <source>
        <dbReference type="ARBA" id="ARBA00023136"/>
    </source>
</evidence>
<feature type="transmembrane region" description="Helical" evidence="9">
    <location>
        <begin position="343"/>
        <end position="367"/>
    </location>
</feature>
<feature type="region of interest" description="Disordered" evidence="8">
    <location>
        <begin position="628"/>
        <end position="679"/>
    </location>
</feature>
<evidence type="ECO:0000259" key="12">
    <source>
        <dbReference type="Pfam" id="PF20771"/>
    </source>
</evidence>
<dbReference type="Proteomes" id="UP000677803">
    <property type="component" value="Unassembled WGS sequence"/>
</dbReference>
<dbReference type="InterPro" id="IPR018890">
    <property type="entry name" value="FAM171"/>
</dbReference>
<dbReference type="Pfam" id="PF10577">
    <property type="entry name" value="FAM171A1-2-B_N"/>
    <property type="match status" value="1"/>
</dbReference>
<keyword evidence="6 9" id="KW-0472">Membrane</keyword>
<proteinExistence type="inferred from homology"/>
<protein>
    <submittedName>
        <fullName evidence="13">(Atlantic silverside) hypothetical protein</fullName>
    </submittedName>
</protein>
<feature type="signal peptide" evidence="10">
    <location>
        <begin position="1"/>
        <end position="18"/>
    </location>
</feature>
<evidence type="ECO:0000259" key="11">
    <source>
        <dbReference type="Pfam" id="PF10577"/>
    </source>
</evidence>
<feature type="domain" description="FAM171 C-terminal" evidence="12">
    <location>
        <begin position="553"/>
        <end position="666"/>
    </location>
</feature>
<evidence type="ECO:0000313" key="13">
    <source>
        <dbReference type="EMBL" id="CAG5865947.1"/>
    </source>
</evidence>
<comment type="caution">
    <text evidence="13">The sequence shown here is derived from an EMBL/GenBank/DDBJ whole genome shotgun (WGS) entry which is preliminary data.</text>
</comment>
<dbReference type="PANTHER" id="PTHR31626">
    <property type="entry name" value="SUSHI DOMAIN-CONTAINING PROTEIN"/>
    <property type="match status" value="1"/>
</dbReference>
<dbReference type="AlphaFoldDB" id="A0A8S4ACV3"/>
<evidence type="ECO:0000256" key="9">
    <source>
        <dbReference type="SAM" id="Phobius"/>
    </source>
</evidence>
<keyword evidence="7" id="KW-0325">Glycoprotein</keyword>
<keyword evidence="14" id="KW-1185">Reference proteome</keyword>